<evidence type="ECO:0000256" key="1">
    <source>
        <dbReference type="PROSITE-ProRule" id="PRU00023"/>
    </source>
</evidence>
<dbReference type="Pfam" id="PF12796">
    <property type="entry name" value="Ank_2"/>
    <property type="match status" value="1"/>
</dbReference>
<dbReference type="GO" id="GO:0005737">
    <property type="term" value="C:cytoplasm"/>
    <property type="evidence" value="ECO:0007669"/>
    <property type="project" value="TreeGrafter"/>
</dbReference>
<dbReference type="GO" id="GO:0030731">
    <property type="term" value="F:guanidinoacetate N-methyltransferase activity"/>
    <property type="evidence" value="ECO:0007669"/>
    <property type="project" value="TreeGrafter"/>
</dbReference>
<gene>
    <name evidence="3" type="ORF">PTSG_00809</name>
</gene>
<feature type="region of interest" description="Disordered" evidence="2">
    <location>
        <begin position="1"/>
        <end position="56"/>
    </location>
</feature>
<dbReference type="SUPFAM" id="SSF48403">
    <property type="entry name" value="Ankyrin repeat"/>
    <property type="match status" value="1"/>
</dbReference>
<dbReference type="InterPro" id="IPR036770">
    <property type="entry name" value="Ankyrin_rpt-contain_sf"/>
</dbReference>
<name>F2TXJ4_SALR5</name>
<dbReference type="PROSITE" id="PS50088">
    <property type="entry name" value="ANK_REPEAT"/>
    <property type="match status" value="1"/>
</dbReference>
<sequence>MASRKEEDKQQQVAGEDAAQQAQHVDGGGELQSHKDNDDADDDGLNQELLAAARDGSPDKVRDLIRRGADVSFQEEDQGKSALMLAAEHGHEDVVVMLLERGAPWNALDRRGKCAGQYAFQNEHHDIANRILNAGVSAEMLFAAMEKKSQLVTAQASENNQGYISRPVEYKEGDLIDDEKRGVMMMWEKPLMEAHAELMCRTQGDVLNVGFGLGLVDTAIQAHSPRTHTIIEAHPDVYKKMIADGWDKRPGVKVIHARWQDVVGDLPQFDGIFFDTFDDVLHMHEFHQHLPQVLQLQLQELGFSYFENDTYHFPVVFWADAPPAFLLAADE</sequence>
<feature type="repeat" description="ANK" evidence="1">
    <location>
        <begin position="78"/>
        <end position="110"/>
    </location>
</feature>
<evidence type="ECO:0000313" key="4">
    <source>
        <dbReference type="Proteomes" id="UP000007799"/>
    </source>
</evidence>
<keyword evidence="1" id="KW-0040">ANK repeat</keyword>
<dbReference type="SUPFAM" id="SSF53335">
    <property type="entry name" value="S-adenosyl-L-methionine-dependent methyltransferases"/>
    <property type="match status" value="1"/>
</dbReference>
<reference evidence="3" key="1">
    <citation type="submission" date="2009-08" db="EMBL/GenBank/DDBJ databases">
        <title>Annotation of Salpingoeca rosetta.</title>
        <authorList>
            <consortium name="The Broad Institute Genome Sequencing Platform"/>
            <person name="Russ C."/>
            <person name="Cuomo C."/>
            <person name="Burger G."/>
            <person name="Gray M.W."/>
            <person name="Holland P.W.H."/>
            <person name="King N."/>
            <person name="Lang F.B.F."/>
            <person name="Roger A.J."/>
            <person name="Ruiz-Trillo I."/>
            <person name="Young S.K."/>
            <person name="Zeng Q."/>
            <person name="Gargeya S."/>
            <person name="Alvarado L."/>
            <person name="Berlin A."/>
            <person name="Chapman S.B."/>
            <person name="Chen Z."/>
            <person name="Freedman E."/>
            <person name="Gellesch M."/>
            <person name="Goldberg J."/>
            <person name="Griggs A."/>
            <person name="Gujja S."/>
            <person name="Heilman E."/>
            <person name="Heiman D."/>
            <person name="Howarth C."/>
            <person name="Mehta T."/>
            <person name="Neiman D."/>
            <person name="Pearson M."/>
            <person name="Roberts A."/>
            <person name="Saif S."/>
            <person name="Shea T."/>
            <person name="Shenoy N."/>
            <person name="Sisk P."/>
            <person name="Stolte C."/>
            <person name="Sykes S."/>
            <person name="White J."/>
            <person name="Yandava C."/>
            <person name="Haas B."/>
            <person name="Nusbaum C."/>
            <person name="Birren B."/>
        </authorList>
    </citation>
    <scope>NUCLEOTIDE SEQUENCE [LARGE SCALE GENOMIC DNA]</scope>
    <source>
        <strain evidence="3">ATCC 50818</strain>
    </source>
</reference>
<dbReference type="InterPro" id="IPR002110">
    <property type="entry name" value="Ankyrin_rpt"/>
</dbReference>
<protein>
    <submittedName>
        <fullName evidence="3">Uncharacterized protein</fullName>
    </submittedName>
</protein>
<proteinExistence type="predicted"/>
<dbReference type="SMART" id="SM00248">
    <property type="entry name" value="ANK"/>
    <property type="match status" value="3"/>
</dbReference>
<dbReference type="GeneID" id="16078873"/>
<dbReference type="STRING" id="946362.F2TXJ4"/>
<dbReference type="OrthoDB" id="19014at2759"/>
<dbReference type="eggNOG" id="KOG1709">
    <property type="taxonomic scope" value="Eukaryota"/>
</dbReference>
<dbReference type="GO" id="GO:0005634">
    <property type="term" value="C:nucleus"/>
    <property type="evidence" value="ECO:0007669"/>
    <property type="project" value="TreeGrafter"/>
</dbReference>
<dbReference type="InterPro" id="IPR029063">
    <property type="entry name" value="SAM-dependent_MTases_sf"/>
</dbReference>
<dbReference type="Gene3D" id="1.25.40.20">
    <property type="entry name" value="Ankyrin repeat-containing domain"/>
    <property type="match status" value="1"/>
</dbReference>
<dbReference type="InterPro" id="IPR051038">
    <property type="entry name" value="RMT2/GAMT_Mtase"/>
</dbReference>
<accession>F2TXJ4</accession>
<keyword evidence="4" id="KW-1185">Reference proteome</keyword>
<evidence type="ECO:0000256" key="2">
    <source>
        <dbReference type="SAM" id="MobiDB-lite"/>
    </source>
</evidence>
<dbReference type="PANTHER" id="PTHR32379:SF1">
    <property type="entry name" value="GUANIDINOACETATE N-METHYLTRANSFERASE"/>
    <property type="match status" value="1"/>
</dbReference>
<dbReference type="GO" id="GO:0006601">
    <property type="term" value="P:creatine biosynthetic process"/>
    <property type="evidence" value="ECO:0007669"/>
    <property type="project" value="TreeGrafter"/>
</dbReference>
<dbReference type="PANTHER" id="PTHR32379">
    <property type="entry name" value="GUANIDINOACETATE N-METHYLTRANSFERASE"/>
    <property type="match status" value="1"/>
</dbReference>
<organism evidence="4">
    <name type="scientific">Salpingoeca rosetta (strain ATCC 50818 / BSB-021)</name>
    <dbReference type="NCBI Taxonomy" id="946362"/>
    <lineage>
        <taxon>Eukaryota</taxon>
        <taxon>Choanoflagellata</taxon>
        <taxon>Craspedida</taxon>
        <taxon>Salpingoecidae</taxon>
        <taxon>Salpingoeca</taxon>
    </lineage>
</organism>
<dbReference type="EMBL" id="GL832956">
    <property type="protein sequence ID" value="EGD76103.1"/>
    <property type="molecule type" value="Genomic_DNA"/>
</dbReference>
<dbReference type="AlphaFoldDB" id="F2TXJ4"/>
<dbReference type="InParanoid" id="F2TXJ4"/>
<feature type="compositionally biased region" description="Basic and acidic residues" evidence="2">
    <location>
        <begin position="1"/>
        <end position="10"/>
    </location>
</feature>
<dbReference type="PROSITE" id="PS50297">
    <property type="entry name" value="ANK_REP_REGION"/>
    <property type="match status" value="1"/>
</dbReference>
<dbReference type="KEGG" id="sre:PTSG_00809"/>
<evidence type="ECO:0000313" key="3">
    <source>
        <dbReference type="EMBL" id="EGD76103.1"/>
    </source>
</evidence>
<dbReference type="Proteomes" id="UP000007799">
    <property type="component" value="Unassembled WGS sequence"/>
</dbReference>
<dbReference type="Gene3D" id="3.40.50.150">
    <property type="entry name" value="Vaccinia Virus protein VP39"/>
    <property type="match status" value="1"/>
</dbReference>
<dbReference type="RefSeq" id="XP_004998278.1">
    <property type="nucleotide sequence ID" value="XM_004998221.1"/>
</dbReference>